<keyword evidence="3" id="KW-1185">Reference proteome</keyword>
<reference evidence="2 3" key="1">
    <citation type="submission" date="2014-03" db="EMBL/GenBank/DDBJ databases">
        <title>Draft Genome Sequence of Actibacterium mucosum KCTC 23349, a Marine Alphaproteobacterium with Complex Ionic Requirements Isolated from Mediterranean Seawater at Malvarrosa Beach, Valencia, Spain.</title>
        <authorList>
            <person name="Arahal D.R."/>
            <person name="Shao Z."/>
            <person name="Lai Q."/>
            <person name="Pujalte M.J."/>
        </authorList>
    </citation>
    <scope>NUCLEOTIDE SEQUENCE [LARGE SCALE GENOMIC DNA]</scope>
    <source>
        <strain evidence="2 3">KCTC 23349</strain>
    </source>
</reference>
<evidence type="ECO:0000313" key="2">
    <source>
        <dbReference type="EMBL" id="KAJ54051.1"/>
    </source>
</evidence>
<dbReference type="Proteomes" id="UP000026249">
    <property type="component" value="Unassembled WGS sequence"/>
</dbReference>
<evidence type="ECO:0000313" key="3">
    <source>
        <dbReference type="Proteomes" id="UP000026249"/>
    </source>
</evidence>
<protein>
    <recommendedName>
        <fullName evidence="1">N-acetyltransferase domain-containing protein</fullName>
    </recommendedName>
</protein>
<organism evidence="2 3">
    <name type="scientific">Actibacterium mucosum KCTC 23349</name>
    <dbReference type="NCBI Taxonomy" id="1454373"/>
    <lineage>
        <taxon>Bacteria</taxon>
        <taxon>Pseudomonadati</taxon>
        <taxon>Pseudomonadota</taxon>
        <taxon>Alphaproteobacteria</taxon>
        <taxon>Rhodobacterales</taxon>
        <taxon>Roseobacteraceae</taxon>
        <taxon>Actibacterium</taxon>
    </lineage>
</organism>
<dbReference type="STRING" id="1454373.ACMU_03925"/>
<dbReference type="PROSITE" id="PS51186">
    <property type="entry name" value="GNAT"/>
    <property type="match status" value="1"/>
</dbReference>
<dbReference type="CDD" id="cd04301">
    <property type="entry name" value="NAT_SF"/>
    <property type="match status" value="1"/>
</dbReference>
<name>A0A037ZEV0_9RHOB</name>
<dbReference type="InterPro" id="IPR016181">
    <property type="entry name" value="Acyl_CoA_acyltransferase"/>
</dbReference>
<feature type="domain" description="N-acetyltransferase" evidence="1">
    <location>
        <begin position="140"/>
        <end position="287"/>
    </location>
</feature>
<sequence length="287" mass="31530">MIWQPAAHQDISHLDDFLSAHIQSSMFPITNLRQFGLSGQADRAMRVWLHKVDGRILNMLAITNEGMLMPQMPHEAPELLQEASALLQGRKLIGCLGEALQVRALLGALSLQDVPCNLNTDEPGFVLPLDQMTMPQTDGFHVETLTERHRELTTEWRRAYCIEILGTQPDQAMAEATRNVEGFIAGGKHVVLFHNGQPVAMSGFNAALPDVVQIGAVFTPQPLRGRGYARRAVALHLKDARNEGVKHAVLFAASDQAAAAYRAIGFTRNGTYALVLFTDAHKVPICP</sequence>
<evidence type="ECO:0000259" key="1">
    <source>
        <dbReference type="PROSITE" id="PS51186"/>
    </source>
</evidence>
<comment type="caution">
    <text evidence="2">The sequence shown here is derived from an EMBL/GenBank/DDBJ whole genome shotgun (WGS) entry which is preliminary data.</text>
</comment>
<accession>A0A037ZEV0</accession>
<dbReference type="EMBL" id="JFKE01000011">
    <property type="protein sequence ID" value="KAJ54051.1"/>
    <property type="molecule type" value="Genomic_DNA"/>
</dbReference>
<dbReference type="Pfam" id="PF00583">
    <property type="entry name" value="Acetyltransf_1"/>
    <property type="match status" value="1"/>
</dbReference>
<proteinExistence type="predicted"/>
<dbReference type="SUPFAM" id="SSF55729">
    <property type="entry name" value="Acyl-CoA N-acyltransferases (Nat)"/>
    <property type="match status" value="1"/>
</dbReference>
<gene>
    <name evidence="2" type="ORF">ACMU_03925</name>
</gene>
<dbReference type="InterPro" id="IPR000182">
    <property type="entry name" value="GNAT_dom"/>
</dbReference>
<dbReference type="AlphaFoldDB" id="A0A037ZEV0"/>
<dbReference type="GO" id="GO:0016747">
    <property type="term" value="F:acyltransferase activity, transferring groups other than amino-acyl groups"/>
    <property type="evidence" value="ECO:0007669"/>
    <property type="project" value="InterPro"/>
</dbReference>
<dbReference type="Gene3D" id="3.40.630.30">
    <property type="match status" value="1"/>
</dbReference>